<dbReference type="EC" id="2.5.1.18" evidence="1"/>
<dbReference type="Gene3D" id="1.20.1050.10">
    <property type="match status" value="1"/>
</dbReference>
<evidence type="ECO:0000313" key="4">
    <source>
        <dbReference type="EMBL" id="RZC11422.1"/>
    </source>
</evidence>
<comment type="caution">
    <text evidence="4">The sequence shown here is derived from an EMBL/GenBank/DDBJ whole genome shotgun (WGS) entry which is preliminary data.</text>
</comment>
<evidence type="ECO:0000256" key="1">
    <source>
        <dbReference type="ARBA" id="ARBA00012452"/>
    </source>
</evidence>
<dbReference type="GO" id="GO:0004364">
    <property type="term" value="F:glutathione transferase activity"/>
    <property type="evidence" value="ECO:0007669"/>
    <property type="project" value="UniProtKB-EC"/>
</dbReference>
<dbReference type="GO" id="GO:0006749">
    <property type="term" value="P:glutathione metabolic process"/>
    <property type="evidence" value="ECO:0007669"/>
    <property type="project" value="TreeGrafter"/>
</dbReference>
<evidence type="ECO:0000256" key="3">
    <source>
        <dbReference type="SAM" id="MobiDB-lite"/>
    </source>
</evidence>
<dbReference type="AlphaFoldDB" id="A0A445KKQ9"/>
<dbReference type="Pfam" id="PF05911">
    <property type="entry name" value="FPP"/>
    <property type="match status" value="1"/>
</dbReference>
<protein>
    <recommendedName>
        <fullName evidence="1">glutathione transferase</fullName>
        <ecNumber evidence="1">2.5.1.18</ecNumber>
    </recommendedName>
</protein>
<dbReference type="InterPro" id="IPR036282">
    <property type="entry name" value="Glutathione-S-Trfase_C_sf"/>
</dbReference>
<dbReference type="PANTHER" id="PTHR43900:SF54">
    <property type="entry name" value="GLUTATHIONE S-TRANSFERASE F12"/>
    <property type="match status" value="1"/>
</dbReference>
<evidence type="ECO:0000313" key="5">
    <source>
        <dbReference type="Proteomes" id="UP000289340"/>
    </source>
</evidence>
<accession>A0A445KKQ9</accession>
<dbReference type="Proteomes" id="UP000289340">
    <property type="component" value="Chromosome 5"/>
</dbReference>
<keyword evidence="5" id="KW-1185">Reference proteome</keyword>
<dbReference type="GO" id="GO:0005737">
    <property type="term" value="C:cytoplasm"/>
    <property type="evidence" value="ECO:0007669"/>
    <property type="project" value="TreeGrafter"/>
</dbReference>
<name>A0A445KKQ9_GLYSO</name>
<dbReference type="SUPFAM" id="SSF47616">
    <property type="entry name" value="GST C-terminal domain-like"/>
    <property type="match status" value="1"/>
</dbReference>
<organism evidence="4 5">
    <name type="scientific">Glycine soja</name>
    <name type="common">Wild soybean</name>
    <dbReference type="NCBI Taxonomy" id="3848"/>
    <lineage>
        <taxon>Eukaryota</taxon>
        <taxon>Viridiplantae</taxon>
        <taxon>Streptophyta</taxon>
        <taxon>Embryophyta</taxon>
        <taxon>Tracheophyta</taxon>
        <taxon>Spermatophyta</taxon>
        <taxon>Magnoliopsida</taxon>
        <taxon>eudicotyledons</taxon>
        <taxon>Gunneridae</taxon>
        <taxon>Pentapetalae</taxon>
        <taxon>rosids</taxon>
        <taxon>fabids</taxon>
        <taxon>Fabales</taxon>
        <taxon>Fabaceae</taxon>
        <taxon>Papilionoideae</taxon>
        <taxon>50 kb inversion clade</taxon>
        <taxon>NPAAA clade</taxon>
        <taxon>indigoferoid/millettioid clade</taxon>
        <taxon>Phaseoleae</taxon>
        <taxon>Glycine</taxon>
        <taxon>Glycine subgen. Soja</taxon>
    </lineage>
</organism>
<reference evidence="4 5" key="1">
    <citation type="submission" date="2018-09" db="EMBL/GenBank/DDBJ databases">
        <title>A high-quality reference genome of wild soybean provides a powerful tool to mine soybean genomes.</title>
        <authorList>
            <person name="Xie M."/>
            <person name="Chung C.Y.L."/>
            <person name="Li M.-W."/>
            <person name="Wong F.-L."/>
            <person name="Chan T.-F."/>
            <person name="Lam H.-M."/>
        </authorList>
    </citation>
    <scope>NUCLEOTIDE SEQUENCE [LARGE SCALE GENOMIC DNA]</scope>
    <source>
        <strain evidence="5">cv. W05</strain>
        <tissue evidence="4">Hypocotyl of etiolated seedlings</tissue>
    </source>
</reference>
<keyword evidence="2 4" id="KW-0808">Transferase</keyword>
<sequence>MSLESLIPYLNLYLIIYYAKSRDIIRYYASKYVDSGPDLLGKTLEERALVEQWLQVEAHNFNNLCFNNMFQVVILPKLGFSHLKPSYHYGSQVLALGEKATQKTNLATNKTNLTSKENGEFVIKDSFEGWEKAEAKILSMKQHLDESIQLQLVYKERVAQLDGAIKECHVTLEQPKSNPALQDISLSSTTDIGSEDEERIAWYRSRDQMMPPLEMEDKSRVDATRVQP</sequence>
<dbReference type="InterPro" id="IPR008587">
    <property type="entry name" value="FPP_plant"/>
</dbReference>
<dbReference type="EMBL" id="QZWG01000005">
    <property type="protein sequence ID" value="RZC11422.1"/>
    <property type="molecule type" value="Genomic_DNA"/>
</dbReference>
<dbReference type="GO" id="GO:0043295">
    <property type="term" value="F:glutathione binding"/>
    <property type="evidence" value="ECO:0007669"/>
    <property type="project" value="TreeGrafter"/>
</dbReference>
<feature type="compositionally biased region" description="Basic and acidic residues" evidence="3">
    <location>
        <begin position="215"/>
        <end position="228"/>
    </location>
</feature>
<evidence type="ECO:0000256" key="2">
    <source>
        <dbReference type="ARBA" id="ARBA00022679"/>
    </source>
</evidence>
<feature type="region of interest" description="Disordered" evidence="3">
    <location>
        <begin position="205"/>
        <end position="228"/>
    </location>
</feature>
<dbReference type="PANTHER" id="PTHR43900">
    <property type="entry name" value="GLUTATHIONE S-TRANSFERASE RHO"/>
    <property type="match status" value="1"/>
</dbReference>
<gene>
    <name evidence="4" type="ORF">D0Y65_011559</name>
</gene>
<proteinExistence type="predicted"/>